<keyword evidence="5" id="KW-0833">Ubl conjugation pathway</keyword>
<keyword evidence="4" id="KW-0677">Repeat</keyword>
<evidence type="ECO:0000256" key="5">
    <source>
        <dbReference type="ARBA" id="ARBA00022786"/>
    </source>
</evidence>
<dbReference type="PANTHER" id="PTHR12696">
    <property type="entry name" value="TIP120"/>
    <property type="match status" value="1"/>
</dbReference>
<dbReference type="InterPro" id="IPR019398">
    <property type="entry name" value="Pre-rRNA_process_TSR2"/>
</dbReference>
<feature type="compositionally biased region" description="Acidic residues" evidence="6">
    <location>
        <begin position="299"/>
        <end position="338"/>
    </location>
</feature>
<evidence type="ECO:0000259" key="7">
    <source>
        <dbReference type="Pfam" id="PF08623"/>
    </source>
</evidence>
<dbReference type="GO" id="GO:0006364">
    <property type="term" value="P:rRNA processing"/>
    <property type="evidence" value="ECO:0007669"/>
    <property type="project" value="UniProtKB-KW"/>
</dbReference>
<gene>
    <name evidence="8" type="primary">CAND2</name>
    <name evidence="8" type="ORF">LPJ64_001781</name>
</gene>
<comment type="similarity">
    <text evidence="1">Belongs to the TSR2 family.</text>
</comment>
<protein>
    <submittedName>
        <fullName evidence="8">Cullin-associated NEDD8-dissociated protein 2</fullName>
    </submittedName>
</protein>
<sequence length="1419" mass="155385">MAVSDLLKHLRNLDKPLNKDDGERYAEALIGLLQDTQSYVQNLAMECLGQLITLISPNTSQAAIISICNRIQDAGKDAGNNALSVALRVVVSKISENGEQKGMLAHMATPVVNALENSKDLSTDVMVDIFGALFEILASAGNHLAADPEAVAKVQTLLLKYISHKSIPVRRRAIEALGKFIVNAPGKRSEQALDTIFRRYQTSESDEDSGVLLRVLVTIIRQSSQRVESLVPVIIDTELKAVDEGEGEVECGRERRVVSLVAFETIIRYCLKYAQERRDEIYDVAVRALKYDPNYNYGSEDEDEDEDEDEGANADNDEMDTGSEDGLDEFGDDFDEDIYEDDEDDSWDIRLNGVKLLSAFVKSSLYAPDEMIGRIGAELTSCFKEREDIVRAEILLAYATILDQLKIALESSSSVDMDVEYEAPAILSSQVQRTVPVLMSVIKTYTKSTETKQLSFAIFSRLIYINGSILDSLLPKITPLVIATLAAEDTAGALKSASTSLVKTNLKLDALDFLLAFVGRQDLPDAAADFLLAVKGGIVKGVSSKTFQAPTTSVYVANGLVKLLRASVDQEARDISPFNKWIHEMADLALLNTSSKDSLFSKSCYVFLGTLLHQFGDMIDDSVIDRSLQALVAWKSGSTQDLDAISALTTAVTRPTRLPSAKVLGIAPKALEQADKLLIKNDQTVCTAGLGVIKSLADYGSEALPDRANELLKNIIFVINKSPISPPSLALQAFAAVCPFASASLMQSTSRSLVRSLSVAVIYDKQSGSALSELFQSVGNHFPDQFDQWNEEILRQWSSSYAEFVKQRASKGDSVLQVQFPTQMLTNASKSILALRKGYLKANSQEWSNGFLTKHISASPEITVGLACLALRSLGYASLFGLLLEDSQLVDRLYELAGYDNDDLRSEAATALGNYAGSHPDMLSQVFERATVAEGVVELSLLQAVQVAIDYAVDQKRNSQVASSTWQQVTQYVQKTQKQLPDILAQSLSVFAAAFPKTYIPLLANCISASGSNVHAKTVFITAFRTLLAYKSLCSTCEEQIKLVLSSVLSNIGDSDVNIRRLSLLAMYTILQTRQALIEDMVGALQPELFNQTKVDDSLIRYITMGPYTRKVDDGLEARKCAYQCVYMLVRSLPHLANEESVINCVVRGINDEQEIRVVVQQIVGESITKLAGSYAFHMVDILAAIEKALGTKIPNKAVKHEIEKHQEMLRTTVSILVHLEPATKLPGCDSEKYEEQISKVSSDHENAAMSGAGKTKIHPNKEAFIEGVDHILAKWTALSLAVANSWGGPESEEKRDNMVDEIVEYFDGTASKKQAPEPSDLEELLLDIMDEDFTISLEDGSEKEVSKKLITIYSECRIGNFATVDRLAEERDAREARGGANSSVQMSQAGGNAAATGSEDEFSGSEDDEDDESDVEMS</sequence>
<dbReference type="InterPro" id="IPR039852">
    <property type="entry name" value="CAND1/CAND2"/>
</dbReference>
<dbReference type="EMBL" id="JANBOH010000049">
    <property type="protein sequence ID" value="KAJ1646790.1"/>
    <property type="molecule type" value="Genomic_DNA"/>
</dbReference>
<feature type="compositionally biased region" description="Polar residues" evidence="6">
    <location>
        <begin position="1382"/>
        <end position="1391"/>
    </location>
</feature>
<keyword evidence="3" id="KW-0698">rRNA processing</keyword>
<organism evidence="8 9">
    <name type="scientific">Coemansia asiatica</name>
    <dbReference type="NCBI Taxonomy" id="1052880"/>
    <lineage>
        <taxon>Eukaryota</taxon>
        <taxon>Fungi</taxon>
        <taxon>Fungi incertae sedis</taxon>
        <taxon>Zoopagomycota</taxon>
        <taxon>Kickxellomycotina</taxon>
        <taxon>Kickxellomycetes</taxon>
        <taxon>Kickxellales</taxon>
        <taxon>Kickxellaceae</taxon>
        <taxon>Coemansia</taxon>
    </lineage>
</organism>
<dbReference type="Pfam" id="PF10273">
    <property type="entry name" value="WGG"/>
    <property type="match status" value="1"/>
</dbReference>
<feature type="domain" description="TATA-binding protein interacting (TIP20)" evidence="7">
    <location>
        <begin position="1077"/>
        <end position="1223"/>
    </location>
</feature>
<evidence type="ECO:0000313" key="8">
    <source>
        <dbReference type="EMBL" id="KAJ1646790.1"/>
    </source>
</evidence>
<comment type="similarity">
    <text evidence="2">Belongs to the CAND family.</text>
</comment>
<dbReference type="SUPFAM" id="SSF48371">
    <property type="entry name" value="ARM repeat"/>
    <property type="match status" value="2"/>
</dbReference>
<comment type="caution">
    <text evidence="8">The sequence shown here is derived from an EMBL/GenBank/DDBJ whole genome shotgun (WGS) entry which is preliminary data.</text>
</comment>
<dbReference type="Pfam" id="PF08623">
    <property type="entry name" value="TIP120"/>
    <property type="match status" value="1"/>
</dbReference>
<feature type="region of interest" description="Disordered" evidence="6">
    <location>
        <begin position="1371"/>
        <end position="1419"/>
    </location>
</feature>
<feature type="compositionally biased region" description="Acidic residues" evidence="6">
    <location>
        <begin position="1399"/>
        <end position="1419"/>
    </location>
</feature>
<evidence type="ECO:0000256" key="3">
    <source>
        <dbReference type="ARBA" id="ARBA00022552"/>
    </source>
</evidence>
<dbReference type="Gene3D" id="1.25.10.10">
    <property type="entry name" value="Leucine-rich Repeat Variant"/>
    <property type="match status" value="1"/>
</dbReference>
<name>A0A9W7XPE5_9FUNG</name>
<reference evidence="8" key="1">
    <citation type="submission" date="2022-07" db="EMBL/GenBank/DDBJ databases">
        <title>Phylogenomic reconstructions and comparative analyses of Kickxellomycotina fungi.</title>
        <authorList>
            <person name="Reynolds N.K."/>
            <person name="Stajich J.E."/>
            <person name="Barry K."/>
            <person name="Grigoriev I.V."/>
            <person name="Crous P."/>
            <person name="Smith M.E."/>
        </authorList>
    </citation>
    <scope>NUCLEOTIDE SEQUENCE</scope>
    <source>
        <strain evidence="8">NBRC 105413</strain>
    </source>
</reference>
<feature type="region of interest" description="Disordered" evidence="6">
    <location>
        <begin position="295"/>
        <end position="338"/>
    </location>
</feature>
<evidence type="ECO:0000256" key="4">
    <source>
        <dbReference type="ARBA" id="ARBA00022737"/>
    </source>
</evidence>
<accession>A0A9W7XPE5</accession>
<dbReference type="InterPro" id="IPR016024">
    <property type="entry name" value="ARM-type_fold"/>
</dbReference>
<keyword evidence="9" id="KW-1185">Reference proteome</keyword>
<dbReference type="GO" id="GO:0010265">
    <property type="term" value="P:SCF complex assembly"/>
    <property type="evidence" value="ECO:0007669"/>
    <property type="project" value="InterPro"/>
</dbReference>
<dbReference type="InterPro" id="IPR011989">
    <property type="entry name" value="ARM-like"/>
</dbReference>
<evidence type="ECO:0000256" key="1">
    <source>
        <dbReference type="ARBA" id="ARBA00006524"/>
    </source>
</evidence>
<evidence type="ECO:0000313" key="9">
    <source>
        <dbReference type="Proteomes" id="UP001145021"/>
    </source>
</evidence>
<dbReference type="InterPro" id="IPR013932">
    <property type="entry name" value="TATA-bd_TIP120"/>
</dbReference>
<evidence type="ECO:0000256" key="6">
    <source>
        <dbReference type="SAM" id="MobiDB-lite"/>
    </source>
</evidence>
<dbReference type="Proteomes" id="UP001145021">
    <property type="component" value="Unassembled WGS sequence"/>
</dbReference>
<evidence type="ECO:0000256" key="2">
    <source>
        <dbReference type="ARBA" id="ARBA00007657"/>
    </source>
</evidence>
<proteinExistence type="inferred from homology"/>